<sequence>MSSRKRQASDTLLPLRAPKHPRTTRDHYLGGNSSPSQFEALSARWGRLAMDFFKLLRDSVTQAFEPPAPTPEDVGRPSVKATVIPSPPPSPPPPPPPPQVSSSGPPRRVSALPVLRLPATTHPTSHVDAPAPASAGSTKTLAPPPDATPTQGSSAPQPSGEGPVSPRFVRKGSEPQANAQPNGVITPPSTDSSTSARETAINMYPELSAALNRPHVRRRRSPEAGAGAGKRYIQREHIHAKMHKAQVLEERKRAREEMEKDLYELYQLKRSSGYASDMNSFRSLMDYRARLEMLERKEALSPSPSLIDLRAKPPPLEPNRRHSISHLIDADFLHRAIEKARESLNGPKPPKPFVPTLDQLRLSALTLDEEIDRRLHGPKRKPLPAALPPEDEAVVDALFARRGVIARCAREQVLDKDVARLRPCQWLNDEVINFYGQMIQTRAEGGKENPPAAGARRPLNAHYFSTFFWSKLKGEGYEKARLAKWTKKIDIFEKDVVLIPINHNNAHWTAAAINFRRRRIESYDSMGMERQNVFKLLRVYLDAEHRNKKKKPFDFTGWEDYTLSDTPQQENGYDCGVFTCQFLEALSRGEEMFPFTQSNMPYLRRRMVWEIGHVKLRDDW</sequence>
<keyword evidence="3" id="KW-0378">Hydrolase</keyword>
<protein>
    <submittedName>
        <fullName evidence="7">Sentrin-specific protease 1</fullName>
    </submittedName>
</protein>
<dbReference type="Pfam" id="PF02902">
    <property type="entry name" value="Peptidase_C48"/>
    <property type="match status" value="1"/>
</dbReference>
<comment type="caution">
    <text evidence="7">The sequence shown here is derived from an EMBL/GenBank/DDBJ whole genome shotgun (WGS) entry which is preliminary data.</text>
</comment>
<dbReference type="GO" id="GO:0080090">
    <property type="term" value="P:regulation of primary metabolic process"/>
    <property type="evidence" value="ECO:0007669"/>
    <property type="project" value="UniProtKB-ARBA"/>
</dbReference>
<evidence type="ECO:0000313" key="8">
    <source>
        <dbReference type="Proteomes" id="UP000092993"/>
    </source>
</evidence>
<name>A0A1C7MRG0_GRIFR</name>
<dbReference type="EMBL" id="LUGG01000001">
    <property type="protein sequence ID" value="OBZ79009.1"/>
    <property type="molecule type" value="Genomic_DNA"/>
</dbReference>
<dbReference type="SUPFAM" id="SSF54001">
    <property type="entry name" value="Cysteine proteinases"/>
    <property type="match status" value="1"/>
</dbReference>
<feature type="region of interest" description="Disordered" evidence="5">
    <location>
        <begin position="63"/>
        <end position="196"/>
    </location>
</feature>
<evidence type="ECO:0000256" key="1">
    <source>
        <dbReference type="ARBA" id="ARBA00005234"/>
    </source>
</evidence>
<dbReference type="GO" id="GO:0005634">
    <property type="term" value="C:nucleus"/>
    <property type="evidence" value="ECO:0007669"/>
    <property type="project" value="TreeGrafter"/>
</dbReference>
<dbReference type="GO" id="GO:0006508">
    <property type="term" value="P:proteolysis"/>
    <property type="evidence" value="ECO:0007669"/>
    <property type="project" value="UniProtKB-KW"/>
</dbReference>
<keyword evidence="4" id="KW-0788">Thiol protease</keyword>
<gene>
    <name evidence="7" type="primary">Senp1</name>
    <name evidence="7" type="ORF">A0H81_00537</name>
</gene>
<evidence type="ECO:0000256" key="5">
    <source>
        <dbReference type="SAM" id="MobiDB-lite"/>
    </source>
</evidence>
<dbReference type="PROSITE" id="PS50600">
    <property type="entry name" value="ULP_PROTEASE"/>
    <property type="match status" value="1"/>
</dbReference>
<feature type="compositionally biased region" description="Pro residues" evidence="5">
    <location>
        <begin position="85"/>
        <end position="99"/>
    </location>
</feature>
<accession>A0A1C7MRG0</accession>
<comment type="similarity">
    <text evidence="1">Belongs to the peptidase C48 family.</text>
</comment>
<dbReference type="Proteomes" id="UP000092993">
    <property type="component" value="Unassembled WGS sequence"/>
</dbReference>
<feature type="domain" description="Ubiquitin-like protease family profile" evidence="6">
    <location>
        <begin position="411"/>
        <end position="586"/>
    </location>
</feature>
<feature type="compositionally biased region" description="Polar residues" evidence="5">
    <location>
        <begin position="148"/>
        <end position="157"/>
    </location>
</feature>
<evidence type="ECO:0000259" key="6">
    <source>
        <dbReference type="PROSITE" id="PS50600"/>
    </source>
</evidence>
<organism evidence="7 8">
    <name type="scientific">Grifola frondosa</name>
    <name type="common">Maitake</name>
    <name type="synonym">Polyporus frondosus</name>
    <dbReference type="NCBI Taxonomy" id="5627"/>
    <lineage>
        <taxon>Eukaryota</taxon>
        <taxon>Fungi</taxon>
        <taxon>Dikarya</taxon>
        <taxon>Basidiomycota</taxon>
        <taxon>Agaricomycotina</taxon>
        <taxon>Agaricomycetes</taxon>
        <taxon>Polyporales</taxon>
        <taxon>Grifolaceae</taxon>
        <taxon>Grifola</taxon>
    </lineage>
</organism>
<dbReference type="InterPro" id="IPR038765">
    <property type="entry name" value="Papain-like_cys_pep_sf"/>
</dbReference>
<dbReference type="GO" id="GO:0016926">
    <property type="term" value="P:protein desumoylation"/>
    <property type="evidence" value="ECO:0007669"/>
    <property type="project" value="TreeGrafter"/>
</dbReference>
<dbReference type="InterPro" id="IPR003653">
    <property type="entry name" value="Peptidase_C48_C"/>
</dbReference>
<dbReference type="OrthoDB" id="1939479at2759"/>
<reference evidence="7 8" key="1">
    <citation type="submission" date="2016-03" db="EMBL/GenBank/DDBJ databases">
        <title>Whole genome sequencing of Grifola frondosa 9006-11.</title>
        <authorList>
            <person name="Min B."/>
            <person name="Park H."/>
            <person name="Kim J.-G."/>
            <person name="Cho H."/>
            <person name="Oh Y.-L."/>
            <person name="Kong W.-S."/>
            <person name="Choi I.-G."/>
        </authorList>
    </citation>
    <scope>NUCLEOTIDE SEQUENCE [LARGE SCALE GENOMIC DNA]</scope>
    <source>
        <strain evidence="7 8">9006-11</strain>
    </source>
</reference>
<dbReference type="FunFam" id="3.40.395.10:FF:000001">
    <property type="entry name" value="Sentrin-specific protease 1"/>
    <property type="match status" value="1"/>
</dbReference>
<keyword evidence="2 7" id="KW-0645">Protease</keyword>
<keyword evidence="8" id="KW-1185">Reference proteome</keyword>
<evidence type="ECO:0000313" key="7">
    <source>
        <dbReference type="EMBL" id="OBZ79009.1"/>
    </source>
</evidence>
<dbReference type="STRING" id="5627.A0A1C7MRG0"/>
<feature type="compositionally biased region" description="Polar residues" evidence="5">
    <location>
        <begin position="175"/>
        <end position="196"/>
    </location>
</feature>
<dbReference type="GO" id="GO:0060255">
    <property type="term" value="P:regulation of macromolecule metabolic process"/>
    <property type="evidence" value="ECO:0007669"/>
    <property type="project" value="UniProtKB-ARBA"/>
</dbReference>
<dbReference type="Gene3D" id="3.40.395.10">
    <property type="entry name" value="Adenoviral Proteinase, Chain A"/>
    <property type="match status" value="1"/>
</dbReference>
<dbReference type="OMA" id="REHIHAK"/>
<dbReference type="GO" id="GO:0016929">
    <property type="term" value="F:deSUMOylase activity"/>
    <property type="evidence" value="ECO:0007669"/>
    <property type="project" value="TreeGrafter"/>
</dbReference>
<feature type="region of interest" description="Disordered" evidence="5">
    <location>
        <begin position="208"/>
        <end position="229"/>
    </location>
</feature>
<dbReference type="PANTHER" id="PTHR12606">
    <property type="entry name" value="SENTRIN/SUMO-SPECIFIC PROTEASE"/>
    <property type="match status" value="1"/>
</dbReference>
<proteinExistence type="inferred from homology"/>
<evidence type="ECO:0000256" key="3">
    <source>
        <dbReference type="ARBA" id="ARBA00022801"/>
    </source>
</evidence>
<evidence type="ECO:0000256" key="2">
    <source>
        <dbReference type="ARBA" id="ARBA00022670"/>
    </source>
</evidence>
<evidence type="ECO:0000256" key="4">
    <source>
        <dbReference type="ARBA" id="ARBA00022807"/>
    </source>
</evidence>
<dbReference type="PANTHER" id="PTHR12606:SF141">
    <property type="entry name" value="GH15225P-RELATED"/>
    <property type="match status" value="1"/>
</dbReference>
<dbReference type="AlphaFoldDB" id="A0A1C7MRG0"/>
<feature type="region of interest" description="Disordered" evidence="5">
    <location>
        <begin position="1"/>
        <end position="37"/>
    </location>
</feature>